<feature type="transmembrane region" description="Helical" evidence="2">
    <location>
        <begin position="144"/>
        <end position="162"/>
    </location>
</feature>
<feature type="transmembrane region" description="Helical" evidence="2">
    <location>
        <begin position="200"/>
        <end position="224"/>
    </location>
</feature>
<keyword evidence="2" id="KW-0472">Membrane</keyword>
<feature type="region of interest" description="Disordered" evidence="1">
    <location>
        <begin position="1"/>
        <end position="57"/>
    </location>
</feature>
<feature type="compositionally biased region" description="Basic and acidic residues" evidence="1">
    <location>
        <begin position="19"/>
        <end position="36"/>
    </location>
</feature>
<keyword evidence="2" id="KW-0812">Transmembrane</keyword>
<protein>
    <recommendedName>
        <fullName evidence="3">DUF6535 domain-containing protein</fullName>
    </recommendedName>
</protein>
<dbReference type="OrthoDB" id="2634466at2759"/>
<accession>A0A9P5Z0P5</accession>
<dbReference type="Proteomes" id="UP000807469">
    <property type="component" value="Unassembled WGS sequence"/>
</dbReference>
<proteinExistence type="predicted"/>
<dbReference type="SUPFAM" id="SSF48371">
    <property type="entry name" value="ARM repeat"/>
    <property type="match status" value="1"/>
</dbReference>
<sequence length="631" mass="71082">MRSKRTRSSMKVPFSPDADLEKGNSFKHFQDERPFTEEPPEISEEQPPGDDDSDNNDKFWKMFQEEAAAEASWKVDIWKTELDSLLVFAGLFAAVVSAFVIDLRFHLRPDPVLLALNNIASILRNESEPPEVEHARSVVRGVGFLWYGSLVVTLIGALWGVLAKGWLGALLREPPNNPADRAMERWRRDEATKKWHMETVVTGVPLLTQIGLAMFLSGFVVQSFDDNRGIGVLVLVFVTLGVLAYAIFTLLPLFLPDCPYRTPLTNIVKPVSSAKATSLDEDIFSKIQILVSRLNRSSNDEIFTSAASVLDAKLESPDWEKWFNGVEMRAYEIAEAFSVRLKSFAHRVHTIRKVPTLSMMRDVANSPTTGGEALMGTLYSHSPTEQGITCLRVLLKSIEASINPEGDKSPWIKQDIDRHWRTSEIYPPAWRLLSLSIHITKLVAREDDYSGDDAVEIDWKTLISKTFPDLTLRSISGASACRGLLHGQPNLRRICALGLAMFIETEASSTSDSPKMLFFERDSDPGVNAGKHITEKLWDELIKIWKNSAVQIVCRARNEGDAVEGFNKLLNHELYQEDIKRSIVNIISKQLDDSVWTTRKQAIQILTKLSERCLCHSVSPFCFRYSFLLPT</sequence>
<dbReference type="AlphaFoldDB" id="A0A9P5Z0P5"/>
<feature type="transmembrane region" description="Helical" evidence="2">
    <location>
        <begin position="230"/>
        <end position="255"/>
    </location>
</feature>
<comment type="caution">
    <text evidence="4">The sequence shown here is derived from an EMBL/GenBank/DDBJ whole genome shotgun (WGS) entry which is preliminary data.</text>
</comment>
<name>A0A9P5Z0P5_9AGAR</name>
<evidence type="ECO:0000313" key="5">
    <source>
        <dbReference type="Proteomes" id="UP000807469"/>
    </source>
</evidence>
<keyword evidence="5" id="KW-1185">Reference proteome</keyword>
<keyword evidence="2" id="KW-1133">Transmembrane helix</keyword>
<dbReference type="InterPro" id="IPR016024">
    <property type="entry name" value="ARM-type_fold"/>
</dbReference>
<evidence type="ECO:0000256" key="1">
    <source>
        <dbReference type="SAM" id="MobiDB-lite"/>
    </source>
</evidence>
<feature type="compositionally biased region" description="Acidic residues" evidence="1">
    <location>
        <begin position="38"/>
        <end position="54"/>
    </location>
</feature>
<dbReference type="EMBL" id="MU155217">
    <property type="protein sequence ID" value="KAF9479253.1"/>
    <property type="molecule type" value="Genomic_DNA"/>
</dbReference>
<dbReference type="Pfam" id="PF20153">
    <property type="entry name" value="DUF6535"/>
    <property type="match status" value="1"/>
</dbReference>
<gene>
    <name evidence="4" type="ORF">BDN70DRAFT_701802</name>
</gene>
<evidence type="ECO:0000313" key="4">
    <source>
        <dbReference type="EMBL" id="KAF9479253.1"/>
    </source>
</evidence>
<evidence type="ECO:0000259" key="3">
    <source>
        <dbReference type="Pfam" id="PF20153"/>
    </source>
</evidence>
<dbReference type="InterPro" id="IPR045338">
    <property type="entry name" value="DUF6535"/>
</dbReference>
<feature type="domain" description="DUF6535" evidence="3">
    <location>
        <begin position="60"/>
        <end position="224"/>
    </location>
</feature>
<organism evidence="4 5">
    <name type="scientific">Pholiota conissans</name>
    <dbReference type="NCBI Taxonomy" id="109636"/>
    <lineage>
        <taxon>Eukaryota</taxon>
        <taxon>Fungi</taxon>
        <taxon>Dikarya</taxon>
        <taxon>Basidiomycota</taxon>
        <taxon>Agaricomycotina</taxon>
        <taxon>Agaricomycetes</taxon>
        <taxon>Agaricomycetidae</taxon>
        <taxon>Agaricales</taxon>
        <taxon>Agaricineae</taxon>
        <taxon>Strophariaceae</taxon>
        <taxon>Pholiota</taxon>
    </lineage>
</organism>
<evidence type="ECO:0000256" key="2">
    <source>
        <dbReference type="SAM" id="Phobius"/>
    </source>
</evidence>
<reference evidence="4" key="1">
    <citation type="submission" date="2020-11" db="EMBL/GenBank/DDBJ databases">
        <authorList>
            <consortium name="DOE Joint Genome Institute"/>
            <person name="Ahrendt S."/>
            <person name="Riley R."/>
            <person name="Andreopoulos W."/>
            <person name="Labutti K."/>
            <person name="Pangilinan J."/>
            <person name="Ruiz-Duenas F.J."/>
            <person name="Barrasa J.M."/>
            <person name="Sanchez-Garcia M."/>
            <person name="Camarero S."/>
            <person name="Miyauchi S."/>
            <person name="Serrano A."/>
            <person name="Linde D."/>
            <person name="Babiker R."/>
            <person name="Drula E."/>
            <person name="Ayuso-Fernandez I."/>
            <person name="Pacheco R."/>
            <person name="Padilla G."/>
            <person name="Ferreira P."/>
            <person name="Barriuso J."/>
            <person name="Kellner H."/>
            <person name="Castanera R."/>
            <person name="Alfaro M."/>
            <person name="Ramirez L."/>
            <person name="Pisabarro A.G."/>
            <person name="Kuo A."/>
            <person name="Tritt A."/>
            <person name="Lipzen A."/>
            <person name="He G."/>
            <person name="Yan M."/>
            <person name="Ng V."/>
            <person name="Cullen D."/>
            <person name="Martin F."/>
            <person name="Rosso M.-N."/>
            <person name="Henrissat B."/>
            <person name="Hibbett D."/>
            <person name="Martinez A.T."/>
            <person name="Grigoriev I.V."/>
        </authorList>
    </citation>
    <scope>NUCLEOTIDE SEQUENCE</scope>
    <source>
        <strain evidence="4">CIRM-BRFM 674</strain>
    </source>
</reference>